<evidence type="ECO:0000313" key="3">
    <source>
        <dbReference type="Proteomes" id="UP000033109"/>
    </source>
</evidence>
<accession>A0A0E3ZJH2</accession>
<dbReference type="Proteomes" id="UP000033109">
    <property type="component" value="Chromosome"/>
</dbReference>
<dbReference type="EMBL" id="CP009621">
    <property type="protein sequence ID" value="AKD05915.1"/>
    <property type="molecule type" value="Genomic_DNA"/>
</dbReference>
<evidence type="ECO:0000313" key="2">
    <source>
        <dbReference type="EMBL" id="AKD05915.1"/>
    </source>
</evidence>
<name>A0A0E3ZJH2_9BACT</name>
<keyword evidence="3" id="KW-1185">Reference proteome</keyword>
<protein>
    <submittedName>
        <fullName evidence="2">Uncharacterized protein</fullName>
    </submittedName>
</protein>
<feature type="compositionally biased region" description="Polar residues" evidence="1">
    <location>
        <begin position="1"/>
        <end position="22"/>
    </location>
</feature>
<dbReference type="OrthoDB" id="852239at2"/>
<gene>
    <name evidence="2" type="ORF">PKOR_22350</name>
</gene>
<dbReference type="PATRIC" id="fig|400092.3.peg.4907"/>
<dbReference type="KEGG" id="pko:PKOR_22350"/>
<proteinExistence type="predicted"/>
<feature type="region of interest" description="Disordered" evidence="1">
    <location>
        <begin position="1"/>
        <end position="24"/>
    </location>
</feature>
<reference evidence="2 3" key="1">
    <citation type="journal article" date="2015" name="Sci. Rep.">
        <title>Unraveling adaptation of Pontibacter korlensis to radiation and infertility in desert through complete genome and comparative transcriptomic analysis.</title>
        <authorList>
            <person name="Dai J."/>
            <person name="Dai W."/>
            <person name="Qiu C."/>
            <person name="Yang Z."/>
            <person name="Zhang Y."/>
            <person name="Zhou M."/>
            <person name="Zhang L."/>
            <person name="Fang C."/>
            <person name="Gao Q."/>
            <person name="Yang Q."/>
            <person name="Li X."/>
            <person name="Wang Z."/>
            <person name="Wang Z."/>
            <person name="Jia Z."/>
            <person name="Chen X."/>
        </authorList>
    </citation>
    <scope>NUCLEOTIDE SEQUENCE [LARGE SCALE GENOMIC DNA]</scope>
    <source>
        <strain evidence="2 3">X14-1T</strain>
    </source>
</reference>
<evidence type="ECO:0000256" key="1">
    <source>
        <dbReference type="SAM" id="MobiDB-lite"/>
    </source>
</evidence>
<dbReference type="AlphaFoldDB" id="A0A0E3ZJH2"/>
<sequence length="121" mass="13611">MFCAATSCQTGASDETTQTDAVSSEPEVTAAVATEKRPAPEFFAIPEEMLKKRVWICEDNQSDIFHVKHDCPILVQCKGKGTFRNLLLPRAIEDYGRYNCQECSEDLDFIFDQDAVRELGK</sequence>
<dbReference type="HOGENOM" id="CLU_2035865_0_0_10"/>
<organism evidence="2 3">
    <name type="scientific">Pontibacter korlensis</name>
    <dbReference type="NCBI Taxonomy" id="400092"/>
    <lineage>
        <taxon>Bacteria</taxon>
        <taxon>Pseudomonadati</taxon>
        <taxon>Bacteroidota</taxon>
        <taxon>Cytophagia</taxon>
        <taxon>Cytophagales</taxon>
        <taxon>Hymenobacteraceae</taxon>
        <taxon>Pontibacter</taxon>
    </lineage>
</organism>